<sequence>MQLVLQQFDNDLSDKLSDAMNEIRQQRCSYLRLRLCKKGDPSGWFKFKVACILCHIWSRTKRLEVSLMLSSLYMFTGKFKPKWLDPQMYASVTDFVLYPLFDFVELAMTRVDEIRKAADTFLHVLGAAVADYPFINQIAITGVFCNFYNY</sequence>
<evidence type="ECO:0000313" key="1">
    <source>
        <dbReference type="EMBL" id="KAG6517087.1"/>
    </source>
</evidence>
<proteinExistence type="predicted"/>
<reference evidence="1 2" key="1">
    <citation type="submission" date="2020-08" db="EMBL/GenBank/DDBJ databases">
        <title>Plant Genome Project.</title>
        <authorList>
            <person name="Zhang R.-G."/>
        </authorList>
    </citation>
    <scope>NUCLEOTIDE SEQUENCE [LARGE SCALE GENOMIC DNA]</scope>
    <source>
        <tissue evidence="1">Rhizome</tissue>
    </source>
</reference>
<dbReference type="InterPro" id="IPR029006">
    <property type="entry name" value="ADF-H/Gelsolin-like_dom_sf"/>
</dbReference>
<dbReference type="AlphaFoldDB" id="A0A8J5H7T3"/>
<accession>A0A8J5H7T3</accession>
<dbReference type="EMBL" id="JACMSC010000006">
    <property type="protein sequence ID" value="KAG6517087.1"/>
    <property type="molecule type" value="Genomic_DNA"/>
</dbReference>
<organism evidence="1 2">
    <name type="scientific">Zingiber officinale</name>
    <name type="common">Ginger</name>
    <name type="synonym">Amomum zingiber</name>
    <dbReference type="NCBI Taxonomy" id="94328"/>
    <lineage>
        <taxon>Eukaryota</taxon>
        <taxon>Viridiplantae</taxon>
        <taxon>Streptophyta</taxon>
        <taxon>Embryophyta</taxon>
        <taxon>Tracheophyta</taxon>
        <taxon>Spermatophyta</taxon>
        <taxon>Magnoliopsida</taxon>
        <taxon>Liliopsida</taxon>
        <taxon>Zingiberales</taxon>
        <taxon>Zingiberaceae</taxon>
        <taxon>Zingiber</taxon>
    </lineage>
</organism>
<dbReference type="Gene3D" id="3.40.20.10">
    <property type="entry name" value="Severin"/>
    <property type="match status" value="1"/>
</dbReference>
<keyword evidence="2" id="KW-1185">Reference proteome</keyword>
<comment type="caution">
    <text evidence="1">The sequence shown here is derived from an EMBL/GenBank/DDBJ whole genome shotgun (WGS) entry which is preliminary data.</text>
</comment>
<gene>
    <name evidence="1" type="ORF">ZIOFF_020467</name>
</gene>
<name>A0A8J5H7T3_ZINOF</name>
<protein>
    <submittedName>
        <fullName evidence="1">Uncharacterized protein</fullName>
    </submittedName>
</protein>
<dbReference type="Proteomes" id="UP000734854">
    <property type="component" value="Unassembled WGS sequence"/>
</dbReference>
<evidence type="ECO:0000313" key="2">
    <source>
        <dbReference type="Proteomes" id="UP000734854"/>
    </source>
</evidence>